<dbReference type="GO" id="GO:0016020">
    <property type="term" value="C:membrane"/>
    <property type="evidence" value="ECO:0007669"/>
    <property type="project" value="UniProtKB-SubCell"/>
</dbReference>
<dbReference type="Pfam" id="PF00512">
    <property type="entry name" value="HisKA"/>
    <property type="match status" value="1"/>
</dbReference>
<evidence type="ECO:0000256" key="8">
    <source>
        <dbReference type="ARBA" id="ARBA00022777"/>
    </source>
</evidence>
<dbReference type="EC" id="2.7.13.3" evidence="3"/>
<dbReference type="SMART" id="SM00387">
    <property type="entry name" value="HATPase_c"/>
    <property type="match status" value="1"/>
</dbReference>
<evidence type="ECO:0000259" key="15">
    <source>
        <dbReference type="PROSITE" id="PS50110"/>
    </source>
</evidence>
<dbReference type="EMBL" id="JAATJM010000002">
    <property type="protein sequence ID" value="NJC42104.1"/>
    <property type="molecule type" value="Genomic_DNA"/>
</dbReference>
<dbReference type="InterPro" id="IPR001789">
    <property type="entry name" value="Sig_transdc_resp-reg_receiver"/>
</dbReference>
<comment type="caution">
    <text evidence="17">The sequence shown here is derived from an EMBL/GenBank/DDBJ whole genome shotgun (WGS) entry which is preliminary data.</text>
</comment>
<dbReference type="InterPro" id="IPR003661">
    <property type="entry name" value="HisK_dim/P_dom"/>
</dbReference>
<keyword evidence="18" id="KW-1185">Reference proteome</keyword>
<organism evidence="17 18">
    <name type="scientific">Brevundimonas alba</name>
    <dbReference type="NCBI Taxonomy" id="74314"/>
    <lineage>
        <taxon>Bacteria</taxon>
        <taxon>Pseudomonadati</taxon>
        <taxon>Pseudomonadota</taxon>
        <taxon>Alphaproteobacteria</taxon>
        <taxon>Caulobacterales</taxon>
        <taxon>Caulobacteraceae</taxon>
        <taxon>Brevundimonas</taxon>
    </lineage>
</organism>
<dbReference type="Pfam" id="PF02518">
    <property type="entry name" value="HATPase_c"/>
    <property type="match status" value="1"/>
</dbReference>
<keyword evidence="4 13" id="KW-0597">Phosphoprotein</keyword>
<dbReference type="CDD" id="cd16922">
    <property type="entry name" value="HATPase_EvgS-ArcB-TorS-like"/>
    <property type="match status" value="1"/>
</dbReference>
<name>A0A7X5YLY2_9CAUL</name>
<dbReference type="AlphaFoldDB" id="A0A7X5YLY2"/>
<feature type="domain" description="Response regulatory" evidence="15">
    <location>
        <begin position="520"/>
        <end position="639"/>
    </location>
</feature>
<dbReference type="PRINTS" id="PR00344">
    <property type="entry name" value="BCTRLSENSOR"/>
</dbReference>
<dbReference type="InterPro" id="IPR000700">
    <property type="entry name" value="PAS-assoc_C"/>
</dbReference>
<dbReference type="Pfam" id="PF12860">
    <property type="entry name" value="PAS_7"/>
    <property type="match status" value="1"/>
</dbReference>
<keyword evidence="11" id="KW-0902">Two-component regulatory system</keyword>
<evidence type="ECO:0000256" key="4">
    <source>
        <dbReference type="ARBA" id="ARBA00022553"/>
    </source>
</evidence>
<evidence type="ECO:0000256" key="1">
    <source>
        <dbReference type="ARBA" id="ARBA00000085"/>
    </source>
</evidence>
<dbReference type="FunFam" id="3.30.565.10:FF:000010">
    <property type="entry name" value="Sensor histidine kinase RcsC"/>
    <property type="match status" value="1"/>
</dbReference>
<dbReference type="PROSITE" id="PS50113">
    <property type="entry name" value="PAC"/>
    <property type="match status" value="1"/>
</dbReference>
<protein>
    <recommendedName>
        <fullName evidence="3">histidine kinase</fullName>
        <ecNumber evidence="3">2.7.13.3</ecNumber>
    </recommendedName>
</protein>
<dbReference type="GO" id="GO:0005524">
    <property type="term" value="F:ATP binding"/>
    <property type="evidence" value="ECO:0007669"/>
    <property type="project" value="UniProtKB-KW"/>
</dbReference>
<comment type="subcellular location">
    <subcellularLocation>
        <location evidence="2">Membrane</location>
    </subcellularLocation>
</comment>
<feature type="domain" description="Histidine kinase" evidence="14">
    <location>
        <begin position="281"/>
        <end position="498"/>
    </location>
</feature>
<evidence type="ECO:0000256" key="2">
    <source>
        <dbReference type="ARBA" id="ARBA00004370"/>
    </source>
</evidence>
<evidence type="ECO:0000259" key="14">
    <source>
        <dbReference type="PROSITE" id="PS50109"/>
    </source>
</evidence>
<dbReference type="Pfam" id="PF00072">
    <property type="entry name" value="Response_reg"/>
    <property type="match status" value="1"/>
</dbReference>
<evidence type="ECO:0000259" key="16">
    <source>
        <dbReference type="PROSITE" id="PS50113"/>
    </source>
</evidence>
<sequence>MRILDLDGVVEYMNDRGLELLEIERFDVNQGRRWEDLWPVAARPRIAAALEHARGGQASEFTAYCPTAKGRPRWWQTVVSPVRDGHGGVARLLATSRDVTAEHRREARLKLAVRRAQEANAAKESYLRYLKEALEVLPAGLAFYDADDRLVIWNRQYVAAGGADDDGKSSLKVELSFADLLRADLADGRHPEAAGREEEWLADRLAARREATGSHEQELSNGRSYRFEDRRLSDGGIVSIAVDITDLRRREAALERGAAELLTAKAAAETANHAKSEFLANMSHEIRTPLNGVVGMADLLCRGPLPDKAREIAEIIRSSGQTLERLLSDIIDLARVESGAIALEHTTFHLGDAIRSTVALSRLKAEEKGLRLDLTIDPGLDGPVAGDPTRTRQILTNLLSNAVKFTDAGGVEVRAEVVRESLFSLSVRDSGVGFDATDRARVFRRFEQADGSITRRYGGSGLGLAICQQLTELMGGHIDCTSEPGQGSTFRVELPLVRVETPASAPVEADLPEVFEGALRVLVADDHATNRKVVDLILTGAGAITTCVEDGAEAVKAFRTGDFDLVLMDMQMPVLDGLSAVRAIREWEAAAGRVPTLMMMLTANTLPEHVAAAGDAGADGHIAKPITAGRLLAAVEDALSAGVGSPPPTA</sequence>
<dbReference type="InterPro" id="IPR036890">
    <property type="entry name" value="HATPase_C_sf"/>
</dbReference>
<dbReference type="InterPro" id="IPR003594">
    <property type="entry name" value="HATPase_dom"/>
</dbReference>
<dbReference type="InterPro" id="IPR005467">
    <property type="entry name" value="His_kinase_dom"/>
</dbReference>
<dbReference type="Gene3D" id="3.30.450.20">
    <property type="entry name" value="PAS domain"/>
    <property type="match status" value="2"/>
</dbReference>
<keyword evidence="7" id="KW-0547">Nucleotide-binding</keyword>
<dbReference type="NCBIfam" id="TIGR00229">
    <property type="entry name" value="sensory_box"/>
    <property type="match status" value="1"/>
</dbReference>
<dbReference type="PROSITE" id="PS50109">
    <property type="entry name" value="HIS_KIN"/>
    <property type="match status" value="1"/>
</dbReference>
<evidence type="ECO:0000256" key="11">
    <source>
        <dbReference type="ARBA" id="ARBA00023012"/>
    </source>
</evidence>
<dbReference type="Gene3D" id="1.10.287.130">
    <property type="match status" value="1"/>
</dbReference>
<evidence type="ECO:0000256" key="13">
    <source>
        <dbReference type="PROSITE-ProRule" id="PRU00169"/>
    </source>
</evidence>
<dbReference type="Gene3D" id="3.30.565.10">
    <property type="entry name" value="Histidine kinase-like ATPase, C-terminal domain"/>
    <property type="match status" value="1"/>
</dbReference>
<dbReference type="InterPro" id="IPR004358">
    <property type="entry name" value="Sig_transdc_His_kin-like_C"/>
</dbReference>
<evidence type="ECO:0000256" key="5">
    <source>
        <dbReference type="ARBA" id="ARBA00022679"/>
    </source>
</evidence>
<dbReference type="CDD" id="cd00130">
    <property type="entry name" value="PAS"/>
    <property type="match status" value="1"/>
</dbReference>
<dbReference type="Proteomes" id="UP000587415">
    <property type="component" value="Unassembled WGS sequence"/>
</dbReference>
<reference evidence="17 18" key="1">
    <citation type="submission" date="2020-03" db="EMBL/GenBank/DDBJ databases">
        <title>Genomic Encyclopedia of Type Strains, Phase IV (KMG-IV): sequencing the most valuable type-strain genomes for metagenomic binning, comparative biology and taxonomic classification.</title>
        <authorList>
            <person name="Goeker M."/>
        </authorList>
    </citation>
    <scope>NUCLEOTIDE SEQUENCE [LARGE SCALE GENOMIC DNA]</scope>
    <source>
        <strain evidence="17 18">DSM 4736</strain>
    </source>
</reference>
<keyword evidence="10" id="KW-1133">Transmembrane helix</keyword>
<keyword evidence="6" id="KW-0812">Transmembrane</keyword>
<comment type="catalytic activity">
    <reaction evidence="1">
        <text>ATP + protein L-histidine = ADP + protein N-phospho-L-histidine.</text>
        <dbReference type="EC" id="2.7.13.3"/>
    </reaction>
</comment>
<accession>A0A7X5YLY2</accession>
<dbReference type="SMART" id="SM00388">
    <property type="entry name" value="HisKA"/>
    <property type="match status" value="1"/>
</dbReference>
<keyword evidence="12" id="KW-0472">Membrane</keyword>
<dbReference type="InterPro" id="IPR036097">
    <property type="entry name" value="HisK_dim/P_sf"/>
</dbReference>
<dbReference type="InterPro" id="IPR013656">
    <property type="entry name" value="PAS_4"/>
</dbReference>
<evidence type="ECO:0000256" key="3">
    <source>
        <dbReference type="ARBA" id="ARBA00012438"/>
    </source>
</evidence>
<keyword evidence="5" id="KW-0808">Transferase</keyword>
<dbReference type="InterPro" id="IPR011006">
    <property type="entry name" value="CheY-like_superfamily"/>
</dbReference>
<dbReference type="SUPFAM" id="SSF52172">
    <property type="entry name" value="CheY-like"/>
    <property type="match status" value="1"/>
</dbReference>
<dbReference type="CDD" id="cd17546">
    <property type="entry name" value="REC_hyHK_CKI1_RcsC-like"/>
    <property type="match status" value="1"/>
</dbReference>
<dbReference type="GO" id="GO:0000155">
    <property type="term" value="F:phosphorelay sensor kinase activity"/>
    <property type="evidence" value="ECO:0007669"/>
    <property type="project" value="InterPro"/>
</dbReference>
<dbReference type="Gene3D" id="3.40.50.2300">
    <property type="match status" value="1"/>
</dbReference>
<dbReference type="SUPFAM" id="SSF55874">
    <property type="entry name" value="ATPase domain of HSP90 chaperone/DNA topoisomerase II/histidine kinase"/>
    <property type="match status" value="1"/>
</dbReference>
<dbReference type="PANTHER" id="PTHR43047:SF64">
    <property type="entry name" value="HISTIDINE KINASE CONTAINING CHEY-HOMOLOGOUS RECEIVER DOMAIN AND PAS DOMAIN-RELATED"/>
    <property type="match status" value="1"/>
</dbReference>
<dbReference type="SMART" id="SM00448">
    <property type="entry name" value="REC"/>
    <property type="match status" value="1"/>
</dbReference>
<proteinExistence type="predicted"/>
<evidence type="ECO:0000313" key="18">
    <source>
        <dbReference type="Proteomes" id="UP000587415"/>
    </source>
</evidence>
<dbReference type="InterPro" id="IPR035965">
    <property type="entry name" value="PAS-like_dom_sf"/>
</dbReference>
<dbReference type="PROSITE" id="PS50110">
    <property type="entry name" value="RESPONSE_REGULATORY"/>
    <property type="match status" value="1"/>
</dbReference>
<evidence type="ECO:0000256" key="7">
    <source>
        <dbReference type="ARBA" id="ARBA00022741"/>
    </source>
</evidence>
<evidence type="ECO:0000256" key="12">
    <source>
        <dbReference type="ARBA" id="ARBA00023136"/>
    </source>
</evidence>
<dbReference type="Pfam" id="PF08448">
    <property type="entry name" value="PAS_4"/>
    <property type="match status" value="1"/>
</dbReference>
<evidence type="ECO:0000313" key="17">
    <source>
        <dbReference type="EMBL" id="NJC42104.1"/>
    </source>
</evidence>
<keyword evidence="9" id="KW-0067">ATP-binding</keyword>
<evidence type="ECO:0000256" key="10">
    <source>
        <dbReference type="ARBA" id="ARBA00022989"/>
    </source>
</evidence>
<dbReference type="InterPro" id="IPR000014">
    <property type="entry name" value="PAS"/>
</dbReference>
<feature type="modified residue" description="4-aspartylphosphate" evidence="13">
    <location>
        <position position="569"/>
    </location>
</feature>
<dbReference type="SUPFAM" id="SSF47384">
    <property type="entry name" value="Homodimeric domain of signal transducing histidine kinase"/>
    <property type="match status" value="1"/>
</dbReference>
<dbReference type="FunFam" id="1.10.287.130:FF:000004">
    <property type="entry name" value="Ethylene receptor 1"/>
    <property type="match status" value="1"/>
</dbReference>
<evidence type="ECO:0000256" key="6">
    <source>
        <dbReference type="ARBA" id="ARBA00022692"/>
    </source>
</evidence>
<gene>
    <name evidence="17" type="ORF">GGQ87_002399</name>
</gene>
<evidence type="ECO:0000256" key="9">
    <source>
        <dbReference type="ARBA" id="ARBA00022840"/>
    </source>
</evidence>
<feature type="domain" description="PAC" evidence="16">
    <location>
        <begin position="57"/>
        <end position="111"/>
    </location>
</feature>
<dbReference type="PANTHER" id="PTHR43047">
    <property type="entry name" value="TWO-COMPONENT HISTIDINE PROTEIN KINASE"/>
    <property type="match status" value="1"/>
</dbReference>
<dbReference type="CDD" id="cd00082">
    <property type="entry name" value="HisKA"/>
    <property type="match status" value="1"/>
</dbReference>
<dbReference type="SUPFAM" id="SSF55785">
    <property type="entry name" value="PYP-like sensor domain (PAS domain)"/>
    <property type="match status" value="2"/>
</dbReference>
<keyword evidence="8" id="KW-0418">Kinase</keyword>